<dbReference type="Pfam" id="PF00400">
    <property type="entry name" value="WD40"/>
    <property type="match status" value="1"/>
</dbReference>
<keyword evidence="6" id="KW-1185">Reference proteome</keyword>
<dbReference type="PANTHER" id="PTHR44566">
    <property type="entry name" value="TRANSDUCIN/WD40 REPEAT-LIKE SUPERFAMILY PROTEIN"/>
    <property type="match status" value="1"/>
</dbReference>
<dbReference type="AlphaFoldDB" id="A0A3M7RM64"/>
<dbReference type="InterPro" id="IPR019775">
    <property type="entry name" value="WD40_repeat_CS"/>
</dbReference>
<dbReference type="InterPro" id="IPR053053">
    <property type="entry name" value="WD_repeat_protein"/>
</dbReference>
<organism evidence="5 6">
    <name type="scientific">Brachionus plicatilis</name>
    <name type="common">Marine rotifer</name>
    <name type="synonym">Brachionus muelleri</name>
    <dbReference type="NCBI Taxonomy" id="10195"/>
    <lineage>
        <taxon>Eukaryota</taxon>
        <taxon>Metazoa</taxon>
        <taxon>Spiralia</taxon>
        <taxon>Gnathifera</taxon>
        <taxon>Rotifera</taxon>
        <taxon>Eurotatoria</taxon>
        <taxon>Monogononta</taxon>
        <taxon>Pseudotrocha</taxon>
        <taxon>Ploima</taxon>
        <taxon>Brachionidae</taxon>
        <taxon>Brachionus</taxon>
    </lineage>
</organism>
<dbReference type="SMART" id="SM00320">
    <property type="entry name" value="WD40"/>
    <property type="match status" value="4"/>
</dbReference>
<dbReference type="STRING" id="10195.A0A3M7RM64"/>
<dbReference type="PROSITE" id="PS00678">
    <property type="entry name" value="WD_REPEATS_1"/>
    <property type="match status" value="1"/>
</dbReference>
<dbReference type="InterPro" id="IPR036322">
    <property type="entry name" value="WD40_repeat_dom_sf"/>
</dbReference>
<comment type="caution">
    <text evidence="5">The sequence shown here is derived from an EMBL/GenBank/DDBJ whole genome shotgun (WGS) entry which is preliminary data.</text>
</comment>
<dbReference type="Gene3D" id="2.130.10.10">
    <property type="entry name" value="YVTN repeat-like/Quinoprotein amine dehydrogenase"/>
    <property type="match status" value="1"/>
</dbReference>
<keyword evidence="1 3" id="KW-0853">WD repeat</keyword>
<evidence type="ECO:0000256" key="1">
    <source>
        <dbReference type="ARBA" id="ARBA00022574"/>
    </source>
</evidence>
<keyword evidence="2" id="KW-0677">Repeat</keyword>
<gene>
    <name evidence="5" type="ORF">BpHYR1_030132</name>
</gene>
<dbReference type="PROSITE" id="PS50294">
    <property type="entry name" value="WD_REPEATS_REGION"/>
    <property type="match status" value="1"/>
</dbReference>
<protein>
    <submittedName>
        <fullName evidence="5">WD repeat-containing 25</fullName>
    </submittedName>
</protein>
<dbReference type="SUPFAM" id="SSF50978">
    <property type="entry name" value="WD40 repeat-like"/>
    <property type="match status" value="1"/>
</dbReference>
<evidence type="ECO:0000256" key="4">
    <source>
        <dbReference type="SAM" id="MobiDB-lite"/>
    </source>
</evidence>
<feature type="repeat" description="WD" evidence="3">
    <location>
        <begin position="78"/>
        <end position="113"/>
    </location>
</feature>
<evidence type="ECO:0000313" key="5">
    <source>
        <dbReference type="EMBL" id="RNA24559.1"/>
    </source>
</evidence>
<dbReference type="OrthoDB" id="256303at2759"/>
<sequence>MDFFNLESSSEEEPAEQISQPEAVKSKWDWDQPENFGLYFSFKPHHSKRKLSGDNCSAPRKKDDRAKIEKLSEHSFNLSGHKSSVNKITWSKKTLHHLLSCSFDSNVILWNLKDLSVKKFDMHTKLVRSISFSLYETSFFTASFDQTSCLTDLETSQILSKYCHADILTSVCAHPKDEHLALLGSKNEILLWDTRTSKISKKYKAKSYLGLIQDILFLDDTQFVSSGDVLSRDSAEYSILVWDFDSTAILSNQIFHEKYVCTHLRKHPFSNLFYGQTHGNYIAEFSSRSPFKMNKKKKFKSTGHVTEGYSIGFDLNSSGCLIASGSTKGSVCIYNSNSGGLIKKIEYPHKEAIKPMSLDVSFKKRLDEEVLAVSYSNVN</sequence>
<dbReference type="PANTHER" id="PTHR44566:SF1">
    <property type="entry name" value="WD REPEAT-CONTAINING PROTEIN 25"/>
    <property type="match status" value="1"/>
</dbReference>
<dbReference type="Proteomes" id="UP000276133">
    <property type="component" value="Unassembled WGS sequence"/>
</dbReference>
<accession>A0A3M7RM64</accession>
<name>A0A3M7RM64_BRAPC</name>
<evidence type="ECO:0000313" key="6">
    <source>
        <dbReference type="Proteomes" id="UP000276133"/>
    </source>
</evidence>
<proteinExistence type="predicted"/>
<feature type="region of interest" description="Disordered" evidence="4">
    <location>
        <begin position="1"/>
        <end position="25"/>
    </location>
</feature>
<evidence type="ECO:0000256" key="3">
    <source>
        <dbReference type="PROSITE-ProRule" id="PRU00221"/>
    </source>
</evidence>
<evidence type="ECO:0000256" key="2">
    <source>
        <dbReference type="ARBA" id="ARBA00022737"/>
    </source>
</evidence>
<reference evidence="5 6" key="1">
    <citation type="journal article" date="2018" name="Sci. Rep.">
        <title>Genomic signatures of local adaptation to the degree of environmental predictability in rotifers.</title>
        <authorList>
            <person name="Franch-Gras L."/>
            <person name="Hahn C."/>
            <person name="Garcia-Roger E.M."/>
            <person name="Carmona M.J."/>
            <person name="Serra M."/>
            <person name="Gomez A."/>
        </authorList>
    </citation>
    <scope>NUCLEOTIDE SEQUENCE [LARGE SCALE GENOMIC DNA]</scope>
    <source>
        <strain evidence="5">HYR1</strain>
    </source>
</reference>
<dbReference type="InterPro" id="IPR001680">
    <property type="entry name" value="WD40_rpt"/>
</dbReference>
<dbReference type="EMBL" id="REGN01003097">
    <property type="protein sequence ID" value="RNA24559.1"/>
    <property type="molecule type" value="Genomic_DNA"/>
</dbReference>
<dbReference type="InterPro" id="IPR015943">
    <property type="entry name" value="WD40/YVTN_repeat-like_dom_sf"/>
</dbReference>
<dbReference type="PROSITE" id="PS50082">
    <property type="entry name" value="WD_REPEATS_2"/>
    <property type="match status" value="1"/>
</dbReference>